<name>A0A1R3KAH1_9ROSI</name>
<organism evidence="1 2">
    <name type="scientific">Corchorus olitorius</name>
    <dbReference type="NCBI Taxonomy" id="93759"/>
    <lineage>
        <taxon>Eukaryota</taxon>
        <taxon>Viridiplantae</taxon>
        <taxon>Streptophyta</taxon>
        <taxon>Embryophyta</taxon>
        <taxon>Tracheophyta</taxon>
        <taxon>Spermatophyta</taxon>
        <taxon>Magnoliopsida</taxon>
        <taxon>eudicotyledons</taxon>
        <taxon>Gunneridae</taxon>
        <taxon>Pentapetalae</taxon>
        <taxon>rosids</taxon>
        <taxon>malvids</taxon>
        <taxon>Malvales</taxon>
        <taxon>Malvaceae</taxon>
        <taxon>Grewioideae</taxon>
        <taxon>Apeibeae</taxon>
        <taxon>Corchorus</taxon>
    </lineage>
</organism>
<proteinExistence type="predicted"/>
<evidence type="ECO:0000313" key="2">
    <source>
        <dbReference type="Proteomes" id="UP000187203"/>
    </source>
</evidence>
<dbReference type="EMBL" id="AWUE01014308">
    <property type="protein sequence ID" value="OMP04087.1"/>
    <property type="molecule type" value="Genomic_DNA"/>
</dbReference>
<reference evidence="2" key="1">
    <citation type="submission" date="2013-09" db="EMBL/GenBank/DDBJ databases">
        <title>Corchorus olitorius genome sequencing.</title>
        <authorList>
            <person name="Alam M."/>
            <person name="Haque M.S."/>
            <person name="Islam M.S."/>
            <person name="Emdad E.M."/>
            <person name="Islam M.M."/>
            <person name="Ahmed B."/>
            <person name="Halim A."/>
            <person name="Hossen Q.M.M."/>
            <person name="Hossain M.Z."/>
            <person name="Ahmed R."/>
            <person name="Khan M.M."/>
            <person name="Islam R."/>
            <person name="Rashid M.M."/>
            <person name="Khan S.A."/>
            <person name="Rahman M.S."/>
            <person name="Alam M."/>
            <person name="Yahiya A.S."/>
            <person name="Khan M.S."/>
            <person name="Azam M.S."/>
            <person name="Haque T."/>
            <person name="Lashkar M.Z.H."/>
            <person name="Akhand A.I."/>
            <person name="Morshed G."/>
            <person name="Roy S."/>
            <person name="Uddin K.S."/>
            <person name="Rabeya T."/>
            <person name="Hossain A.S."/>
            <person name="Chowdhury A."/>
            <person name="Snigdha A.R."/>
            <person name="Mortoza M.S."/>
            <person name="Matin S.A."/>
            <person name="Hoque S.M.E."/>
            <person name="Islam M.K."/>
            <person name="Roy D.K."/>
            <person name="Haider R."/>
            <person name="Moosa M.M."/>
            <person name="Elias S.M."/>
            <person name="Hasan A.M."/>
            <person name="Jahan S."/>
            <person name="Shafiuddin M."/>
            <person name="Mahmood N."/>
            <person name="Shommy N.S."/>
        </authorList>
    </citation>
    <scope>NUCLEOTIDE SEQUENCE [LARGE SCALE GENOMIC DNA]</scope>
    <source>
        <strain evidence="2">cv. O-4</strain>
    </source>
</reference>
<gene>
    <name evidence="1" type="ORF">COLO4_09967</name>
</gene>
<sequence length="56" mass="6417">MNMGIKACVWSELKNFWKGVSLREGPRESMCAWSVCGERDESVFERMGKMRDCGVV</sequence>
<protein>
    <submittedName>
        <fullName evidence="1">Long-chain-alcohol oxidase FAO1</fullName>
    </submittedName>
</protein>
<keyword evidence="2" id="KW-1185">Reference proteome</keyword>
<dbReference type="Proteomes" id="UP000187203">
    <property type="component" value="Unassembled WGS sequence"/>
</dbReference>
<dbReference type="AlphaFoldDB" id="A0A1R3KAH1"/>
<accession>A0A1R3KAH1</accession>
<evidence type="ECO:0000313" key="1">
    <source>
        <dbReference type="EMBL" id="OMP04087.1"/>
    </source>
</evidence>
<comment type="caution">
    <text evidence="1">The sequence shown here is derived from an EMBL/GenBank/DDBJ whole genome shotgun (WGS) entry which is preliminary data.</text>
</comment>